<evidence type="ECO:0000313" key="2">
    <source>
        <dbReference type="Proteomes" id="UP000287144"/>
    </source>
</evidence>
<dbReference type="Proteomes" id="UP000287144">
    <property type="component" value="Unassembled WGS sequence"/>
</dbReference>
<organism evidence="1 2">
    <name type="scientific">Fusarium oligoseptatum</name>
    <dbReference type="NCBI Taxonomy" id="2604345"/>
    <lineage>
        <taxon>Eukaryota</taxon>
        <taxon>Fungi</taxon>
        <taxon>Dikarya</taxon>
        <taxon>Ascomycota</taxon>
        <taxon>Pezizomycotina</taxon>
        <taxon>Sordariomycetes</taxon>
        <taxon>Hypocreomycetidae</taxon>
        <taxon>Hypocreales</taxon>
        <taxon>Nectriaceae</taxon>
        <taxon>Fusarium</taxon>
        <taxon>Fusarium solani species complex</taxon>
    </lineage>
</organism>
<comment type="caution">
    <text evidence="1">The sequence shown here is derived from an EMBL/GenBank/DDBJ whole genome shotgun (WGS) entry which is preliminary data.</text>
</comment>
<sequence length="59" mass="6372">MDPKDVVVELFEALEPREPYSMIKGDTDDKGAEVTAKGCSLLDDLESEHKGMFNNGAAG</sequence>
<dbReference type="EMBL" id="NKCK01000085">
    <property type="protein sequence ID" value="RSM01363.1"/>
    <property type="molecule type" value="Genomic_DNA"/>
</dbReference>
<gene>
    <name evidence="1" type="ORF">CEP52_008584</name>
</gene>
<accession>A0A428TH71</accession>
<keyword evidence="2" id="KW-1185">Reference proteome</keyword>
<proteinExistence type="predicted"/>
<protein>
    <submittedName>
        <fullName evidence="1">Uncharacterized protein</fullName>
    </submittedName>
</protein>
<evidence type="ECO:0000313" key="1">
    <source>
        <dbReference type="EMBL" id="RSM01363.1"/>
    </source>
</evidence>
<reference evidence="1 2" key="1">
    <citation type="submission" date="2017-06" db="EMBL/GenBank/DDBJ databases">
        <title>Comparative genomic analysis of Ambrosia Fusariam Clade fungi.</title>
        <authorList>
            <person name="Stajich J.E."/>
            <person name="Carrillo J."/>
            <person name="Kijimoto T."/>
            <person name="Eskalen A."/>
            <person name="O'Donnell K."/>
            <person name="Kasson M."/>
        </authorList>
    </citation>
    <scope>NUCLEOTIDE SEQUENCE [LARGE SCALE GENOMIC DNA]</scope>
    <source>
        <strain evidence="1 2">NRRL62579</strain>
    </source>
</reference>
<dbReference type="AlphaFoldDB" id="A0A428TH71"/>
<name>A0A428TH71_9HYPO</name>